<dbReference type="PhylomeDB" id="T1IM32"/>
<keyword evidence="4" id="KW-1185">Reference proteome</keyword>
<dbReference type="HOGENOM" id="CLU_1121319_0_0_1"/>
<dbReference type="PANTHER" id="PTHR33964">
    <property type="entry name" value="RE45066P-RELATED"/>
    <property type="match status" value="1"/>
</dbReference>
<feature type="chain" id="PRO_5004579333" description="DUF19 domain-containing protein" evidence="2">
    <location>
        <begin position="17"/>
        <end position="248"/>
    </location>
</feature>
<evidence type="ECO:0000313" key="3">
    <source>
        <dbReference type="EnsemblMetazoa" id="SMAR002026-PA"/>
    </source>
</evidence>
<dbReference type="EMBL" id="JH430957">
    <property type="status" value="NOT_ANNOTATED_CDS"/>
    <property type="molecule type" value="Genomic_DNA"/>
</dbReference>
<sequence>MIVFILGVFFFGFATCMQMCPQEDLEQCLRLADPFIQDEKFVFPVSIMEIQSMCMAWDTLTACVKNFVLRCMTSDKQQEFDIAVKESEDSMQQMCQDPRYQAEYLQNANCIKSVSVKQQRCGEKYIKLVSEVATKLNYDTLCWQSELIDDCPQGSTTRDNSNNLDNLPNSLDTSSRNQAGTGIGPQRPTFLAPTMTPQPTARWTYDPQNIGGIEPESWQDYNNECSQHFSFQLQILIVLSVVSYYFCS</sequence>
<feature type="compositionally biased region" description="Low complexity" evidence="1">
    <location>
        <begin position="159"/>
        <end position="175"/>
    </location>
</feature>
<accession>T1IM32</accession>
<evidence type="ECO:0008006" key="5">
    <source>
        <dbReference type="Google" id="ProtNLM"/>
    </source>
</evidence>
<dbReference type="eggNOG" id="ENOG502RXVP">
    <property type="taxonomic scope" value="Eukaryota"/>
</dbReference>
<evidence type="ECO:0000256" key="1">
    <source>
        <dbReference type="SAM" id="MobiDB-lite"/>
    </source>
</evidence>
<dbReference type="Proteomes" id="UP000014500">
    <property type="component" value="Unassembled WGS sequence"/>
</dbReference>
<organism evidence="3 4">
    <name type="scientific">Strigamia maritima</name>
    <name type="common">European centipede</name>
    <name type="synonym">Geophilus maritimus</name>
    <dbReference type="NCBI Taxonomy" id="126957"/>
    <lineage>
        <taxon>Eukaryota</taxon>
        <taxon>Metazoa</taxon>
        <taxon>Ecdysozoa</taxon>
        <taxon>Arthropoda</taxon>
        <taxon>Myriapoda</taxon>
        <taxon>Chilopoda</taxon>
        <taxon>Pleurostigmophora</taxon>
        <taxon>Geophilomorpha</taxon>
        <taxon>Linotaeniidae</taxon>
        <taxon>Strigamia</taxon>
    </lineage>
</organism>
<dbReference type="AlphaFoldDB" id="T1IM32"/>
<reference evidence="3" key="2">
    <citation type="submission" date="2015-02" db="UniProtKB">
        <authorList>
            <consortium name="EnsemblMetazoa"/>
        </authorList>
    </citation>
    <scope>IDENTIFICATION</scope>
</reference>
<keyword evidence="2" id="KW-0732">Signal</keyword>
<proteinExistence type="predicted"/>
<dbReference type="EnsemblMetazoa" id="SMAR002026-RA">
    <property type="protein sequence ID" value="SMAR002026-PA"/>
    <property type="gene ID" value="SMAR002026"/>
</dbReference>
<dbReference type="PANTHER" id="PTHR33964:SF9">
    <property type="match status" value="1"/>
</dbReference>
<evidence type="ECO:0000313" key="4">
    <source>
        <dbReference type="Proteomes" id="UP000014500"/>
    </source>
</evidence>
<reference evidence="4" key="1">
    <citation type="submission" date="2011-05" db="EMBL/GenBank/DDBJ databases">
        <authorList>
            <person name="Richards S.R."/>
            <person name="Qu J."/>
            <person name="Jiang H."/>
            <person name="Jhangiani S.N."/>
            <person name="Agravi P."/>
            <person name="Goodspeed R."/>
            <person name="Gross S."/>
            <person name="Mandapat C."/>
            <person name="Jackson L."/>
            <person name="Mathew T."/>
            <person name="Pu L."/>
            <person name="Thornton R."/>
            <person name="Saada N."/>
            <person name="Wilczek-Boney K.B."/>
            <person name="Lee S."/>
            <person name="Kovar C."/>
            <person name="Wu Y."/>
            <person name="Scherer S.E."/>
            <person name="Worley K.C."/>
            <person name="Muzny D.M."/>
            <person name="Gibbs R."/>
        </authorList>
    </citation>
    <scope>NUCLEOTIDE SEQUENCE</scope>
    <source>
        <strain evidence="4">Brora</strain>
    </source>
</reference>
<name>T1IM32_STRMM</name>
<protein>
    <recommendedName>
        <fullName evidence="5">DUF19 domain-containing protein</fullName>
    </recommendedName>
</protein>
<evidence type="ECO:0000256" key="2">
    <source>
        <dbReference type="SAM" id="SignalP"/>
    </source>
</evidence>
<feature type="signal peptide" evidence="2">
    <location>
        <begin position="1"/>
        <end position="16"/>
    </location>
</feature>
<feature type="region of interest" description="Disordered" evidence="1">
    <location>
        <begin position="154"/>
        <end position="198"/>
    </location>
</feature>